<dbReference type="AlphaFoldDB" id="A0A6G0ZN10"/>
<protein>
    <submittedName>
        <fullName evidence="1">Uncharacterized protein</fullName>
    </submittedName>
</protein>
<evidence type="ECO:0000313" key="2">
    <source>
        <dbReference type="Proteomes" id="UP000478052"/>
    </source>
</evidence>
<sequence>MFIVNKKILDDQKFKLLRNLSKTRKFA</sequence>
<organism evidence="1 2">
    <name type="scientific">Aphis craccivora</name>
    <name type="common">Cowpea aphid</name>
    <dbReference type="NCBI Taxonomy" id="307492"/>
    <lineage>
        <taxon>Eukaryota</taxon>
        <taxon>Metazoa</taxon>
        <taxon>Ecdysozoa</taxon>
        <taxon>Arthropoda</taxon>
        <taxon>Hexapoda</taxon>
        <taxon>Insecta</taxon>
        <taxon>Pterygota</taxon>
        <taxon>Neoptera</taxon>
        <taxon>Paraneoptera</taxon>
        <taxon>Hemiptera</taxon>
        <taxon>Sternorrhyncha</taxon>
        <taxon>Aphidomorpha</taxon>
        <taxon>Aphidoidea</taxon>
        <taxon>Aphididae</taxon>
        <taxon>Aphidini</taxon>
        <taxon>Aphis</taxon>
        <taxon>Aphis</taxon>
    </lineage>
</organism>
<comment type="caution">
    <text evidence="1">The sequence shown here is derived from an EMBL/GenBank/DDBJ whole genome shotgun (WGS) entry which is preliminary data.</text>
</comment>
<dbReference type="Proteomes" id="UP000478052">
    <property type="component" value="Unassembled WGS sequence"/>
</dbReference>
<reference evidence="1 2" key="1">
    <citation type="submission" date="2019-08" db="EMBL/GenBank/DDBJ databases">
        <title>Whole genome of Aphis craccivora.</title>
        <authorList>
            <person name="Voronova N.V."/>
            <person name="Shulinski R.S."/>
            <person name="Bandarenka Y.V."/>
            <person name="Zhorov D.G."/>
            <person name="Warner D."/>
        </authorList>
    </citation>
    <scope>NUCLEOTIDE SEQUENCE [LARGE SCALE GENOMIC DNA]</scope>
    <source>
        <strain evidence="1">180601</strain>
        <tissue evidence="1">Whole Body</tissue>
    </source>
</reference>
<feature type="non-terminal residue" evidence="1">
    <location>
        <position position="27"/>
    </location>
</feature>
<evidence type="ECO:0000313" key="1">
    <source>
        <dbReference type="EMBL" id="KAF0772870.1"/>
    </source>
</evidence>
<name>A0A6G0ZN10_APHCR</name>
<accession>A0A6G0ZN10</accession>
<keyword evidence="2" id="KW-1185">Reference proteome</keyword>
<proteinExistence type="predicted"/>
<gene>
    <name evidence="1" type="ORF">FWK35_00000893</name>
</gene>
<dbReference type="EMBL" id="VUJU01000124">
    <property type="protein sequence ID" value="KAF0772870.1"/>
    <property type="molecule type" value="Genomic_DNA"/>
</dbReference>